<keyword evidence="3" id="KW-1185">Reference proteome</keyword>
<dbReference type="EMBL" id="PGGK01000017">
    <property type="protein sequence ID" value="TGC07311.1"/>
    <property type="molecule type" value="Genomic_DNA"/>
</dbReference>
<dbReference type="Proteomes" id="UP000297295">
    <property type="component" value="Unassembled WGS sequence"/>
</dbReference>
<name>A0A4E0QQA7_9EURY</name>
<evidence type="ECO:0000256" key="1">
    <source>
        <dbReference type="SAM" id="Coils"/>
    </source>
</evidence>
<keyword evidence="1" id="KW-0175">Coiled coil</keyword>
<accession>A0A4E0QQA7</accession>
<protein>
    <submittedName>
        <fullName evidence="2">Uncharacterized protein</fullName>
    </submittedName>
</protein>
<dbReference type="RefSeq" id="WP_135390485.1">
    <property type="nucleotide sequence ID" value="NZ_PGGK01000017.1"/>
</dbReference>
<feature type="coiled-coil region" evidence="1">
    <location>
        <begin position="146"/>
        <end position="254"/>
    </location>
</feature>
<evidence type="ECO:0000313" key="3">
    <source>
        <dbReference type="Proteomes" id="UP000297295"/>
    </source>
</evidence>
<dbReference type="OrthoDB" id="147896at2157"/>
<organism evidence="2 3">
    <name type="scientific">Methanolobus halotolerans</name>
    <dbReference type="NCBI Taxonomy" id="2052935"/>
    <lineage>
        <taxon>Archaea</taxon>
        <taxon>Methanobacteriati</taxon>
        <taxon>Methanobacteriota</taxon>
        <taxon>Stenosarchaea group</taxon>
        <taxon>Methanomicrobia</taxon>
        <taxon>Methanosarcinales</taxon>
        <taxon>Methanosarcinaceae</taxon>
        <taxon>Methanolobus</taxon>
    </lineage>
</organism>
<proteinExistence type="predicted"/>
<reference evidence="2 3" key="1">
    <citation type="submission" date="2017-11" db="EMBL/GenBank/DDBJ databases">
        <title>Isolation and Characterization of Methanogenic Archaea from Saline Meromictic Lake at Siberia.</title>
        <authorList>
            <person name="Shen Y."/>
            <person name="Huang H.-H."/>
            <person name="Lai M.-C."/>
            <person name="Chen S.-C."/>
        </authorList>
    </citation>
    <scope>NUCLEOTIDE SEQUENCE [LARGE SCALE GENOMIC DNA]</scope>
    <source>
        <strain evidence="2 3">SY-01</strain>
    </source>
</reference>
<gene>
    <name evidence="2" type="ORF">CUN85_11700</name>
</gene>
<evidence type="ECO:0000313" key="2">
    <source>
        <dbReference type="EMBL" id="TGC07311.1"/>
    </source>
</evidence>
<dbReference type="AlphaFoldDB" id="A0A4E0QQA7"/>
<comment type="caution">
    <text evidence="2">The sequence shown here is derived from an EMBL/GenBank/DDBJ whole genome shotgun (WGS) entry which is preliminary data.</text>
</comment>
<sequence>MSLIEKIFGKKQKETETGPLRLEFNKLPDLISAQYRKNRDVSAPVIEKKYKEIGSSVRDIKDARKELLDAEAIADANKRAEKLGDSNRENVAHNLNLIIEKIRVPSNKDPKNALVFFEDSKATMKNVLDNTRKSQLYIKALYPTEFENINLRLANLESLLDELYEMIRDDKNKIDAFEKLPQHMENISQKEKEAQLSRKRILALEEKYESAKTDLVNAGSDIAKLRNSSEFQKANDLENNIKALENKIYAVNSDIRRLFTPMSKALSRMEKQDKNEMHVLSPENRKVLIMLKDDPASIPEKELGPFLDMLEKRIQSRDLGLKDPMYEKILRQIHKLKETTAMSDLREQSKMYSSDIETLTAELSRLDIYREMDLLQTQESQYRDSIGLILSNMEAEHKHLEEIEEHLEISRSILNSEVKEIFGQDAEIVY</sequence>